<gene>
    <name evidence="2" type="ORF">ANCCAN_01482</name>
</gene>
<feature type="transmembrane region" description="Helical" evidence="1">
    <location>
        <begin position="138"/>
        <end position="161"/>
    </location>
</feature>
<evidence type="ECO:0000313" key="3">
    <source>
        <dbReference type="Proteomes" id="UP000252519"/>
    </source>
</evidence>
<sequence>MGICIFSSCGQIVFGFFMLGCLVLTAAATFYGDAGRLLSWDCLNDQQKCDPWEKEHLNGMRAMAVFLCLAIAFEIISLAWNFITFCACCWKEHIIHPLILLSLLCTLFLIVSIIASLVTFGGKIPYYEQQEEQRGLCFWIVVGAVHFSAISLAVSILTVFLGERGL</sequence>
<feature type="transmembrane region" description="Helical" evidence="1">
    <location>
        <begin position="62"/>
        <end position="86"/>
    </location>
</feature>
<keyword evidence="3" id="KW-1185">Reference proteome</keyword>
<protein>
    <submittedName>
        <fullName evidence="2">Uncharacterized protein</fullName>
    </submittedName>
</protein>
<name>A0A368H9Y2_ANCCA</name>
<dbReference type="AlphaFoldDB" id="A0A368H9Y2"/>
<organism evidence="2 3">
    <name type="scientific">Ancylostoma caninum</name>
    <name type="common">Dog hookworm</name>
    <dbReference type="NCBI Taxonomy" id="29170"/>
    <lineage>
        <taxon>Eukaryota</taxon>
        <taxon>Metazoa</taxon>
        <taxon>Ecdysozoa</taxon>
        <taxon>Nematoda</taxon>
        <taxon>Chromadorea</taxon>
        <taxon>Rhabditida</taxon>
        <taxon>Rhabditina</taxon>
        <taxon>Rhabditomorpha</taxon>
        <taxon>Strongyloidea</taxon>
        <taxon>Ancylostomatidae</taxon>
        <taxon>Ancylostomatinae</taxon>
        <taxon>Ancylostoma</taxon>
    </lineage>
</organism>
<comment type="caution">
    <text evidence="2">The sequence shown here is derived from an EMBL/GenBank/DDBJ whole genome shotgun (WGS) entry which is preliminary data.</text>
</comment>
<feature type="transmembrane region" description="Helical" evidence="1">
    <location>
        <begin position="12"/>
        <end position="31"/>
    </location>
</feature>
<dbReference type="OrthoDB" id="5823731at2759"/>
<dbReference type="Proteomes" id="UP000252519">
    <property type="component" value="Unassembled WGS sequence"/>
</dbReference>
<keyword evidence="1" id="KW-0472">Membrane</keyword>
<keyword evidence="1" id="KW-0812">Transmembrane</keyword>
<accession>A0A368H9Y2</accession>
<keyword evidence="1" id="KW-1133">Transmembrane helix</keyword>
<dbReference type="EMBL" id="JOJR01000007">
    <property type="protein sequence ID" value="RCN52439.1"/>
    <property type="molecule type" value="Genomic_DNA"/>
</dbReference>
<evidence type="ECO:0000256" key="1">
    <source>
        <dbReference type="SAM" id="Phobius"/>
    </source>
</evidence>
<dbReference type="PANTHER" id="PTHR37446:SF1">
    <property type="entry name" value="CLAUDIN"/>
    <property type="match status" value="1"/>
</dbReference>
<proteinExistence type="predicted"/>
<dbReference type="PANTHER" id="PTHR37446">
    <property type="entry name" value="CLAUDIN-LIKE IN CAENORHABDITIS"/>
    <property type="match status" value="1"/>
</dbReference>
<evidence type="ECO:0000313" key="2">
    <source>
        <dbReference type="EMBL" id="RCN52439.1"/>
    </source>
</evidence>
<reference evidence="2 3" key="1">
    <citation type="submission" date="2014-10" db="EMBL/GenBank/DDBJ databases">
        <title>Draft genome of the hookworm Ancylostoma caninum.</title>
        <authorList>
            <person name="Mitreva M."/>
        </authorList>
    </citation>
    <scope>NUCLEOTIDE SEQUENCE [LARGE SCALE GENOMIC DNA]</scope>
    <source>
        <strain evidence="2 3">Baltimore</strain>
    </source>
</reference>
<feature type="transmembrane region" description="Helical" evidence="1">
    <location>
        <begin position="98"/>
        <end position="118"/>
    </location>
</feature>